<dbReference type="SUPFAM" id="SSF48264">
    <property type="entry name" value="Cytochrome P450"/>
    <property type="match status" value="1"/>
</dbReference>
<dbReference type="Pfam" id="PF00067">
    <property type="entry name" value="p450"/>
    <property type="match status" value="1"/>
</dbReference>
<keyword evidence="8" id="KW-0503">Monooxygenase</keyword>
<dbReference type="PANTHER" id="PTHR24305:SF166">
    <property type="entry name" value="CYTOCHROME P450 12A4, MITOCHONDRIAL-RELATED"/>
    <property type="match status" value="1"/>
</dbReference>
<name>A0A8H2ZWN1_9AGAM</name>
<evidence type="ECO:0000256" key="2">
    <source>
        <dbReference type="ARBA" id="ARBA00005179"/>
    </source>
</evidence>
<sequence length="993" mass="111199">MLLSTLYFISGVLVLLVLRWYRQRRLVPLPGPPPTSYVTGHFKNMFGLNGFEFQENVLKAYGPTVRMTGVMGEQFILSFDPALIHTVLIKERSKFERNKGGALMVRSLFGGGLAGLRGEEHRQQRKLLNPVFTGQHLQEYVAKQTCNAIDKSLSTGVIDIIPWTTAAALELIGEAGLGYSFSSFNGEKNEYSTAIKSVGQLLSKLVPFIPIYPYFVRLPVTRKALSYVRIPLLRQVLKATSLQNEQAEKILRTRQDMLTKGTDLESVTGRGKDILTQLMKANQEGMDRDAMVGHMNILIFAGHETTSSMIARILDILSNNLEIQEKLRGEVLECGEDNVLDLSYLDAVVKEALRLYPPASYLGRMCEEDTVVPLSYPISTASGVITSLPIKKGTRLALSIIFSNRDEKVWGKRAGEFWPERWLESEQLGDPGIQSIYSPILTFGAGNYACIGFKFAVMEIKIMIAQLLRSFKFEPSGEDYAWETGTIFQLASPVSRDSIASHFDSSEICEVETYPLFDPTAPTNIVNTTFNPSITPATPQLRSGLSSMETSCTSLDAELTVVAPQICGMVPTTPDLTLQVSTANNLEDDEDYDDDPEGVRNLLCLAPTLHKNVRDNSLPFVLQCYSGWAIARVFDPLKLVDAMRDQVIQYFSSEDTRIRTILIANVMNKFSKSLTIDGIERSILDKLALTVRRNGIHFMATLPSDPALDRENAMRILDSMLEIFSLRTVTQSMATCFQSLDDAAPIFRRACIEPLGQPIDLSSILLNPNLNLRHFVTTDIVTTVTTGLPTYFQYKVSFSLELCEQMYRMQDKVGLQWLHGFPDQFIMLIAWINSLRETPGASEDTKLIEWIEKAIQQIRFATSRPSDPLLRIGRVVVQECWRCAALCKANACDPRVVYAQKGFMRLVRGVVQARTPDAFLFTPIVVAGFATIEESDRNVIRQRILGVRECAEPGTVGNNFMLMLEDVWTRTRDEGRVAVWSDSRLATFRVTGR</sequence>
<keyword evidence="10" id="KW-0472">Membrane</keyword>
<evidence type="ECO:0008006" key="13">
    <source>
        <dbReference type="Google" id="ProtNLM"/>
    </source>
</evidence>
<feature type="binding site" description="axial binding residue" evidence="9">
    <location>
        <position position="450"/>
    </location>
    <ligand>
        <name>heme</name>
        <dbReference type="ChEBI" id="CHEBI:30413"/>
    </ligand>
    <ligandPart>
        <name>Fe</name>
        <dbReference type="ChEBI" id="CHEBI:18248"/>
    </ligandPart>
</feature>
<dbReference type="Proteomes" id="UP000663840">
    <property type="component" value="Unassembled WGS sequence"/>
</dbReference>
<keyword evidence="5 9" id="KW-0479">Metal-binding</keyword>
<dbReference type="InterPro" id="IPR036396">
    <property type="entry name" value="Cyt_P450_sf"/>
</dbReference>
<dbReference type="InterPro" id="IPR002403">
    <property type="entry name" value="Cyt_P450_E_grp-IV"/>
</dbReference>
<dbReference type="EMBL" id="CAJMWR010000213">
    <property type="protein sequence ID" value="CAE6356815.1"/>
    <property type="molecule type" value="Genomic_DNA"/>
</dbReference>
<evidence type="ECO:0000256" key="7">
    <source>
        <dbReference type="ARBA" id="ARBA00023004"/>
    </source>
</evidence>
<dbReference type="AlphaFoldDB" id="A0A8H2ZWN1"/>
<comment type="caution">
    <text evidence="11">The sequence shown here is derived from an EMBL/GenBank/DDBJ whole genome shotgun (WGS) entry which is preliminary data.</text>
</comment>
<evidence type="ECO:0000256" key="8">
    <source>
        <dbReference type="ARBA" id="ARBA00023033"/>
    </source>
</evidence>
<dbReference type="PRINTS" id="PR00385">
    <property type="entry name" value="P450"/>
</dbReference>
<reference evidence="11" key="1">
    <citation type="submission" date="2021-01" db="EMBL/GenBank/DDBJ databases">
        <authorList>
            <person name="Kaushik A."/>
        </authorList>
    </citation>
    <scope>NUCLEOTIDE SEQUENCE</scope>
    <source>
        <strain evidence="11">AG1-1A</strain>
    </source>
</reference>
<dbReference type="InterPro" id="IPR001128">
    <property type="entry name" value="Cyt_P450"/>
</dbReference>
<proteinExistence type="inferred from homology"/>
<keyword evidence="10" id="KW-1133">Transmembrane helix</keyword>
<evidence type="ECO:0000256" key="4">
    <source>
        <dbReference type="ARBA" id="ARBA00022617"/>
    </source>
</evidence>
<dbReference type="PRINTS" id="PR00465">
    <property type="entry name" value="EP450IV"/>
</dbReference>
<keyword evidence="4 9" id="KW-0349">Heme</keyword>
<accession>A0A8H2ZWN1</accession>
<dbReference type="GO" id="GO:0004497">
    <property type="term" value="F:monooxygenase activity"/>
    <property type="evidence" value="ECO:0007669"/>
    <property type="project" value="UniProtKB-KW"/>
</dbReference>
<dbReference type="Gene3D" id="1.10.630.10">
    <property type="entry name" value="Cytochrome P450"/>
    <property type="match status" value="1"/>
</dbReference>
<comment type="cofactor">
    <cofactor evidence="1 9">
        <name>heme</name>
        <dbReference type="ChEBI" id="CHEBI:30413"/>
    </cofactor>
</comment>
<comment type="pathway">
    <text evidence="2">Secondary metabolite biosynthesis.</text>
</comment>
<dbReference type="GO" id="GO:0016705">
    <property type="term" value="F:oxidoreductase activity, acting on paired donors, with incorporation or reduction of molecular oxygen"/>
    <property type="evidence" value="ECO:0007669"/>
    <property type="project" value="InterPro"/>
</dbReference>
<evidence type="ECO:0000256" key="5">
    <source>
        <dbReference type="ARBA" id="ARBA00022723"/>
    </source>
</evidence>
<evidence type="ECO:0000313" key="11">
    <source>
        <dbReference type="EMBL" id="CAE6356815.1"/>
    </source>
</evidence>
<keyword evidence="6" id="KW-0560">Oxidoreductase</keyword>
<keyword evidence="7 9" id="KW-0408">Iron</keyword>
<evidence type="ECO:0000256" key="6">
    <source>
        <dbReference type="ARBA" id="ARBA00023002"/>
    </source>
</evidence>
<keyword evidence="10" id="KW-0812">Transmembrane</keyword>
<organism evidence="11 12">
    <name type="scientific">Rhizoctonia solani</name>
    <dbReference type="NCBI Taxonomy" id="456999"/>
    <lineage>
        <taxon>Eukaryota</taxon>
        <taxon>Fungi</taxon>
        <taxon>Dikarya</taxon>
        <taxon>Basidiomycota</taxon>
        <taxon>Agaricomycotina</taxon>
        <taxon>Agaricomycetes</taxon>
        <taxon>Cantharellales</taxon>
        <taxon>Ceratobasidiaceae</taxon>
        <taxon>Rhizoctonia</taxon>
    </lineage>
</organism>
<evidence type="ECO:0000256" key="1">
    <source>
        <dbReference type="ARBA" id="ARBA00001971"/>
    </source>
</evidence>
<gene>
    <name evidence="11" type="ORF">RDB_LOCUS11113</name>
</gene>
<evidence type="ECO:0000256" key="3">
    <source>
        <dbReference type="ARBA" id="ARBA00010617"/>
    </source>
</evidence>
<dbReference type="PANTHER" id="PTHR24305">
    <property type="entry name" value="CYTOCHROME P450"/>
    <property type="match status" value="1"/>
</dbReference>
<evidence type="ECO:0000256" key="9">
    <source>
        <dbReference type="PIRSR" id="PIRSR602403-1"/>
    </source>
</evidence>
<evidence type="ECO:0000256" key="10">
    <source>
        <dbReference type="SAM" id="Phobius"/>
    </source>
</evidence>
<comment type="similarity">
    <text evidence="3">Belongs to the cytochrome P450 family.</text>
</comment>
<dbReference type="GO" id="GO:0020037">
    <property type="term" value="F:heme binding"/>
    <property type="evidence" value="ECO:0007669"/>
    <property type="project" value="InterPro"/>
</dbReference>
<evidence type="ECO:0000313" key="12">
    <source>
        <dbReference type="Proteomes" id="UP000663840"/>
    </source>
</evidence>
<dbReference type="GO" id="GO:0005506">
    <property type="term" value="F:iron ion binding"/>
    <property type="evidence" value="ECO:0007669"/>
    <property type="project" value="InterPro"/>
</dbReference>
<feature type="transmembrane region" description="Helical" evidence="10">
    <location>
        <begin position="6"/>
        <end position="21"/>
    </location>
</feature>
<protein>
    <recommendedName>
        <fullName evidence="13">Cytochrome P450</fullName>
    </recommendedName>
</protein>
<dbReference type="InterPro" id="IPR050121">
    <property type="entry name" value="Cytochrome_P450_monoxygenase"/>
</dbReference>